<proteinExistence type="predicted"/>
<dbReference type="RefSeq" id="WP_146137364.1">
    <property type="nucleotide sequence ID" value="NZ_PXYH01000075.1"/>
</dbReference>
<feature type="non-terminal residue" evidence="1">
    <location>
        <position position="97"/>
    </location>
</feature>
<keyword evidence="2" id="KW-1185">Reference proteome</keyword>
<dbReference type="EMBL" id="PXYH01000075">
    <property type="protein sequence ID" value="PSJ35862.1"/>
    <property type="molecule type" value="Genomic_DNA"/>
</dbReference>
<gene>
    <name evidence="1" type="ORF">C7I36_16990</name>
</gene>
<dbReference type="Proteomes" id="UP000242181">
    <property type="component" value="Unassembled WGS sequence"/>
</dbReference>
<organism evidence="1 2">
    <name type="scientific">Zobellella taiwanensis</name>
    <dbReference type="NCBI Taxonomy" id="347535"/>
    <lineage>
        <taxon>Bacteria</taxon>
        <taxon>Pseudomonadati</taxon>
        <taxon>Pseudomonadota</taxon>
        <taxon>Gammaproteobacteria</taxon>
        <taxon>Aeromonadales</taxon>
        <taxon>Aeromonadaceae</taxon>
        <taxon>Zobellella</taxon>
    </lineage>
</organism>
<evidence type="ECO:0008006" key="3">
    <source>
        <dbReference type="Google" id="ProtNLM"/>
    </source>
</evidence>
<dbReference type="NCBIfam" id="TIGR01965">
    <property type="entry name" value="VCBS_repeat"/>
    <property type="match status" value="1"/>
</dbReference>
<evidence type="ECO:0000313" key="2">
    <source>
        <dbReference type="Proteomes" id="UP000242181"/>
    </source>
</evidence>
<sequence length="97" mass="9851">VDLDFLAAGETITFSYTVTATDSQGATASEVVSFTLIGSNDAPTLSVENAAPMLEVAGDSSAQDLRGTGLVSFGDLDDNDTVSLSVVGNNDMVWSGG</sequence>
<comment type="caution">
    <text evidence="1">The sequence shown here is derived from an EMBL/GenBank/DDBJ whole genome shotgun (WGS) entry which is preliminary data.</text>
</comment>
<reference evidence="1 2" key="1">
    <citation type="submission" date="2018-03" db="EMBL/GenBank/DDBJ databases">
        <title>The draft genome of Zobellella taiwanensis JCM 13381.</title>
        <authorList>
            <person name="Liu L."/>
            <person name="Li L."/>
            <person name="Wang T."/>
            <person name="Zhang X."/>
            <person name="Liang L."/>
        </authorList>
    </citation>
    <scope>NUCLEOTIDE SEQUENCE [LARGE SCALE GENOMIC DNA]</scope>
    <source>
        <strain evidence="1 2">JCM 13381</strain>
    </source>
</reference>
<name>A0A2P7QD08_9GAMM</name>
<protein>
    <recommendedName>
        <fullName evidence="3">RapA2 cadherin-like domain-containing protein</fullName>
    </recommendedName>
</protein>
<feature type="non-terminal residue" evidence="1">
    <location>
        <position position="1"/>
    </location>
</feature>
<dbReference type="AlphaFoldDB" id="A0A2P7QD08"/>
<evidence type="ECO:0000313" key="1">
    <source>
        <dbReference type="EMBL" id="PSJ35862.1"/>
    </source>
</evidence>
<accession>A0A2P7QD08</accession>
<dbReference type="InterPro" id="IPR010221">
    <property type="entry name" value="VCBS_dom"/>
</dbReference>